<reference evidence="3 4" key="1">
    <citation type="journal article" date="2021" name="bioRxiv">
        <title>Chromosome-scale and haplotype-resolved genome assembly of a tetraploid potato cultivar.</title>
        <authorList>
            <person name="Sun H."/>
            <person name="Jiao W.-B."/>
            <person name="Krause K."/>
            <person name="Campoy J.A."/>
            <person name="Goel M."/>
            <person name="Folz-Donahue K."/>
            <person name="Kukat C."/>
            <person name="Huettel B."/>
            <person name="Schneeberger K."/>
        </authorList>
    </citation>
    <scope>NUCLEOTIDE SEQUENCE [LARGE SCALE GENOMIC DNA]</scope>
    <source>
        <strain evidence="3">SolTubOtavaFocal</strain>
        <tissue evidence="3">Leaves</tissue>
    </source>
</reference>
<proteinExistence type="inferred from homology"/>
<comment type="caution">
    <text evidence="3">The sequence shown here is derived from an EMBL/GenBank/DDBJ whole genome shotgun (WGS) entry which is preliminary data.</text>
</comment>
<dbReference type="Pfam" id="PF13839">
    <property type="entry name" value="PC-Esterase"/>
    <property type="match status" value="2"/>
</dbReference>
<evidence type="ECO:0000313" key="3">
    <source>
        <dbReference type="EMBL" id="KAH0744100.1"/>
    </source>
</evidence>
<dbReference type="Pfam" id="PF08387">
    <property type="entry name" value="FBD"/>
    <property type="match status" value="1"/>
</dbReference>
<dbReference type="SUPFAM" id="SSF52047">
    <property type="entry name" value="RNI-like"/>
    <property type="match status" value="1"/>
</dbReference>
<protein>
    <recommendedName>
        <fullName evidence="2">F-box domain-containing protein</fullName>
    </recommendedName>
</protein>
<dbReference type="Gene3D" id="3.80.10.10">
    <property type="entry name" value="Ribonuclease Inhibitor"/>
    <property type="match status" value="1"/>
</dbReference>
<dbReference type="InterPro" id="IPR032675">
    <property type="entry name" value="LRR_dom_sf"/>
</dbReference>
<dbReference type="InterPro" id="IPR036047">
    <property type="entry name" value="F-box-like_dom_sf"/>
</dbReference>
<dbReference type="InterPro" id="IPR006566">
    <property type="entry name" value="FBD"/>
</dbReference>
<dbReference type="Pfam" id="PF24758">
    <property type="entry name" value="LRR_At5g56370"/>
    <property type="match status" value="1"/>
</dbReference>
<feature type="domain" description="F-box" evidence="2">
    <location>
        <begin position="15"/>
        <end position="68"/>
    </location>
</feature>
<sequence length="641" mass="74150">MMPPKGRERCQSLRPDILSNLPHNVIDVILIHLPCKDAVRTSVLSKKWRYHWCRRTELTLDESLWKTREDLLNPTVRFREIIYQLLTLHEGPITKFTLNIVHLKRCPEIDNFIFFLRNHIQDLVLHLPFGKRYTLSSILFTCSQLRHLNLHSCSIYHPSAFEGFDKLISLELCGVSTSSELLESLISHCPLLEQLVLSTTEDLDRIEINAPMLRLFSFTGDISSICLKNVPRLVEASLLGDIEQAESLDFAKIFESCSALEDLSLNFLNSEFVAEEGYEVPTRLPYNLNNVKQFYLPDILLVESYKLSYVLCLIRSFPYLEYLEMEVCDEDDSDTDEESTEESLQPETLSDLTFNHLGEVQLGSFIGRTSEMQFIKHLLANSPVLERLVINRQFLDEEPLDTREEIFTENGRVDKDYLKYRWQPNECNLPRFDATEFQKKLKGKQMMFVGDSISLNQWQSLTCMLHAADPQAKYISKRIGGTSIFTFPKYNTSYLMYRNAFLVDIKTENNGARVLELDSLSSAAQWKEMDVLIFDSWHWWLHTGRKQPWDFVQDVNSTYKDAPRLTLYEKALNTWAKWVDSEVDTTKTKIFFQGISPDHDNKADGHPSVFGHGGHRDLDCTHWCLAGVVDTWNLLLSALLG</sequence>
<gene>
    <name evidence="3" type="ORF">KY290_032093</name>
</gene>
<comment type="similarity">
    <text evidence="1">Belongs to the PC-esterase family. TBL subfamily.</text>
</comment>
<dbReference type="PANTHER" id="PTHR32285">
    <property type="entry name" value="PROTEIN TRICHOME BIREFRINGENCE-LIKE 9-RELATED"/>
    <property type="match status" value="1"/>
</dbReference>
<evidence type="ECO:0000259" key="2">
    <source>
        <dbReference type="PROSITE" id="PS50181"/>
    </source>
</evidence>
<name>A0ABQ7UB52_SOLTU</name>
<accession>A0ABQ7UB52</accession>
<dbReference type="Proteomes" id="UP000826656">
    <property type="component" value="Unassembled WGS sequence"/>
</dbReference>
<dbReference type="PANTHER" id="PTHR32285:SF372">
    <property type="entry name" value="PROTEIN TRICHOME BIREFRINGENCE-LIKE 43"/>
    <property type="match status" value="1"/>
</dbReference>
<dbReference type="Pfam" id="PF00646">
    <property type="entry name" value="F-box"/>
    <property type="match status" value="1"/>
</dbReference>
<dbReference type="EMBL" id="JAIVGD010000023">
    <property type="protein sequence ID" value="KAH0744100.1"/>
    <property type="molecule type" value="Genomic_DNA"/>
</dbReference>
<organism evidence="3 4">
    <name type="scientific">Solanum tuberosum</name>
    <name type="common">Potato</name>
    <dbReference type="NCBI Taxonomy" id="4113"/>
    <lineage>
        <taxon>Eukaryota</taxon>
        <taxon>Viridiplantae</taxon>
        <taxon>Streptophyta</taxon>
        <taxon>Embryophyta</taxon>
        <taxon>Tracheophyta</taxon>
        <taxon>Spermatophyta</taxon>
        <taxon>Magnoliopsida</taxon>
        <taxon>eudicotyledons</taxon>
        <taxon>Gunneridae</taxon>
        <taxon>Pentapetalae</taxon>
        <taxon>asterids</taxon>
        <taxon>lamiids</taxon>
        <taxon>Solanales</taxon>
        <taxon>Solanaceae</taxon>
        <taxon>Solanoideae</taxon>
        <taxon>Solaneae</taxon>
        <taxon>Solanum</taxon>
    </lineage>
</organism>
<evidence type="ECO:0000313" key="4">
    <source>
        <dbReference type="Proteomes" id="UP000826656"/>
    </source>
</evidence>
<dbReference type="PROSITE" id="PS50181">
    <property type="entry name" value="FBOX"/>
    <property type="match status" value="1"/>
</dbReference>
<dbReference type="InterPro" id="IPR026057">
    <property type="entry name" value="TBL_C"/>
</dbReference>
<dbReference type="InterPro" id="IPR001810">
    <property type="entry name" value="F-box_dom"/>
</dbReference>
<keyword evidence="4" id="KW-1185">Reference proteome</keyword>
<dbReference type="Gene3D" id="1.20.1280.50">
    <property type="match status" value="1"/>
</dbReference>
<dbReference type="SUPFAM" id="SSF81383">
    <property type="entry name" value="F-box domain"/>
    <property type="match status" value="1"/>
</dbReference>
<evidence type="ECO:0000256" key="1">
    <source>
        <dbReference type="ARBA" id="ARBA00007727"/>
    </source>
</evidence>
<dbReference type="InterPro" id="IPR029962">
    <property type="entry name" value="TBL"/>
</dbReference>
<dbReference type="InterPro" id="IPR055411">
    <property type="entry name" value="LRR_FXL15/At3g58940/PEG3-like"/>
</dbReference>